<name>A0A937AF23_9HYPH</name>
<dbReference type="InterPro" id="IPR050188">
    <property type="entry name" value="RluA_PseudoU_synthase"/>
</dbReference>
<dbReference type="NCBIfam" id="TIGR00005">
    <property type="entry name" value="rluA_subfam"/>
    <property type="match status" value="1"/>
</dbReference>
<evidence type="ECO:0000256" key="5">
    <source>
        <dbReference type="PROSITE-ProRule" id="PRU00182"/>
    </source>
</evidence>
<dbReference type="InterPro" id="IPR006224">
    <property type="entry name" value="PsdUridine_synth_RluA-like_CS"/>
</dbReference>
<dbReference type="SUPFAM" id="SSF55174">
    <property type="entry name" value="Alpha-L RNA-binding motif"/>
    <property type="match status" value="1"/>
</dbReference>
<dbReference type="SUPFAM" id="SSF55120">
    <property type="entry name" value="Pseudouridine synthase"/>
    <property type="match status" value="1"/>
</dbReference>
<keyword evidence="2 6" id="KW-0413">Isomerase</keyword>
<feature type="active site" evidence="4">
    <location>
        <position position="148"/>
    </location>
</feature>
<dbReference type="InterPro" id="IPR006225">
    <property type="entry name" value="PsdUridine_synth_RluC/D"/>
</dbReference>
<evidence type="ECO:0000313" key="8">
    <source>
        <dbReference type="EMBL" id="MBL0848903.1"/>
    </source>
</evidence>
<dbReference type="GO" id="GO:0160140">
    <property type="term" value="F:23S rRNA pseudouridine(1911/1915/1917) synthase activity"/>
    <property type="evidence" value="ECO:0007669"/>
    <property type="project" value="UniProtKB-EC"/>
</dbReference>
<comment type="function">
    <text evidence="6">Responsible for synthesis of pseudouridine from uracil.</text>
</comment>
<evidence type="ECO:0000259" key="7">
    <source>
        <dbReference type="Pfam" id="PF00849"/>
    </source>
</evidence>
<comment type="catalytic activity">
    <reaction evidence="3">
        <text>uridine(1911/1915/1917) in 23S rRNA = pseudouridine(1911/1915/1917) in 23S rRNA</text>
        <dbReference type="Rhea" id="RHEA:42524"/>
        <dbReference type="Rhea" id="RHEA-COMP:10097"/>
        <dbReference type="Rhea" id="RHEA-COMP:10098"/>
        <dbReference type="ChEBI" id="CHEBI:65314"/>
        <dbReference type="ChEBI" id="CHEBI:65315"/>
        <dbReference type="EC" id="5.4.99.23"/>
    </reaction>
</comment>
<dbReference type="AlphaFoldDB" id="A0A937AF23"/>
<comment type="caution">
    <text evidence="8">The sequence shown here is derived from an EMBL/GenBank/DDBJ whole genome shotgun (WGS) entry which is preliminary data.</text>
</comment>
<dbReference type="InterPro" id="IPR006145">
    <property type="entry name" value="PsdUridine_synth_RsuA/RluA"/>
</dbReference>
<dbReference type="GO" id="GO:0003723">
    <property type="term" value="F:RNA binding"/>
    <property type="evidence" value="ECO:0007669"/>
    <property type="project" value="UniProtKB-KW"/>
</dbReference>
<dbReference type="PANTHER" id="PTHR21600:SF44">
    <property type="entry name" value="RIBOSOMAL LARGE SUBUNIT PSEUDOURIDINE SYNTHASE D"/>
    <property type="match status" value="1"/>
</dbReference>
<dbReference type="EMBL" id="SEOL01000003">
    <property type="protein sequence ID" value="MBL0848903.1"/>
    <property type="molecule type" value="Genomic_DNA"/>
</dbReference>
<gene>
    <name evidence="8" type="ORF">EU981_02225</name>
</gene>
<evidence type="ECO:0000256" key="3">
    <source>
        <dbReference type="ARBA" id="ARBA00036882"/>
    </source>
</evidence>
<dbReference type="InterPro" id="IPR036986">
    <property type="entry name" value="S4_RNA-bd_sf"/>
</dbReference>
<evidence type="ECO:0000256" key="4">
    <source>
        <dbReference type="PIRSR" id="PIRSR606225-1"/>
    </source>
</evidence>
<evidence type="ECO:0000256" key="6">
    <source>
        <dbReference type="RuleBase" id="RU362028"/>
    </source>
</evidence>
<reference evidence="8" key="1">
    <citation type="submission" date="2019-02" db="EMBL/GenBank/DDBJ databases">
        <title>A novel Candidatus Liberibacter species associated with the New Zealand native fuchsia psyllid, Ctenarytaina fuchsiae.</title>
        <authorList>
            <person name="Thompson S.M."/>
            <person name="Jorgensen N."/>
            <person name="David C."/>
            <person name="Bulman S.R."/>
            <person name="Smith G.R."/>
        </authorList>
    </citation>
    <scope>NUCLEOTIDE SEQUENCE</scope>
    <source>
        <strain evidence="8">Oxford</strain>
    </source>
</reference>
<feature type="domain" description="Pseudouridine synthase RsuA/RluA-like" evidence="7">
    <location>
        <begin position="97"/>
        <end position="264"/>
    </location>
</feature>
<evidence type="ECO:0000256" key="1">
    <source>
        <dbReference type="ARBA" id="ARBA00010876"/>
    </source>
</evidence>
<dbReference type="CDD" id="cd00165">
    <property type="entry name" value="S4"/>
    <property type="match status" value="1"/>
</dbReference>
<comment type="similarity">
    <text evidence="1 6">Belongs to the pseudouridine synthase RluA family.</text>
</comment>
<organism evidence="8 9">
    <name type="scientific">Candidatus Liberibacter ctenarytainae</name>
    <dbReference type="NCBI Taxonomy" id="2020335"/>
    <lineage>
        <taxon>Bacteria</taxon>
        <taxon>Pseudomonadati</taxon>
        <taxon>Pseudomonadota</taxon>
        <taxon>Alphaproteobacteria</taxon>
        <taxon>Hyphomicrobiales</taxon>
        <taxon>Rhizobiaceae</taxon>
        <taxon>Liberibacter</taxon>
    </lineage>
</organism>
<dbReference type="PROSITE" id="PS01129">
    <property type="entry name" value="PSI_RLU"/>
    <property type="match status" value="1"/>
</dbReference>
<dbReference type="PANTHER" id="PTHR21600">
    <property type="entry name" value="MITOCHONDRIAL RNA PSEUDOURIDINE SYNTHASE"/>
    <property type="match status" value="1"/>
</dbReference>
<dbReference type="PROSITE" id="PS50889">
    <property type="entry name" value="S4"/>
    <property type="match status" value="1"/>
</dbReference>
<sequence>MEHSFDSCNHIQLLIASDDATGRMDRWLTLNLKERFSRSYVKTLITNGSIQVNDVISTDPARKVFPRDNFLIILPQTQQLSICPENIALNILYEDDDIIVINKQANLVVHPAPGHWTGTLVNALLHHCRDNLSGINGVKRPGIVHRLDKDTTGVMVVAKNDIAHQQLAKQFADHGINLGLKRFYYALIWGIPSPDSGIINAPLGRCTSNRLRQSIKRIGDKKANRAVTHYQTIEKYNQNSNCAISLMRCRLETGRTHQIRVHMSYKGHPLIGDPLYGKGFKTKENIIHLAAKNAISSLGRQALHAYSLSFNHPRHNQEMCFEAPLPEDMINIITILDKK</sequence>
<dbReference type="Gene3D" id="3.10.290.10">
    <property type="entry name" value="RNA-binding S4 domain"/>
    <property type="match status" value="1"/>
</dbReference>
<keyword evidence="5" id="KW-0694">RNA-binding</keyword>
<dbReference type="Pfam" id="PF00849">
    <property type="entry name" value="PseudoU_synth_2"/>
    <property type="match status" value="1"/>
</dbReference>
<dbReference type="Gene3D" id="3.30.2350.10">
    <property type="entry name" value="Pseudouridine synthase"/>
    <property type="match status" value="1"/>
</dbReference>
<dbReference type="EC" id="5.4.99.-" evidence="6"/>
<dbReference type="GO" id="GO:0000455">
    <property type="term" value="P:enzyme-directed rRNA pseudouridine synthesis"/>
    <property type="evidence" value="ECO:0007669"/>
    <property type="project" value="TreeGrafter"/>
</dbReference>
<protein>
    <recommendedName>
        <fullName evidence="6">Pseudouridine synthase</fullName>
        <ecNumber evidence="6">5.4.99.-</ecNumber>
    </recommendedName>
</protein>
<proteinExistence type="inferred from homology"/>
<accession>A0A937AF23</accession>
<dbReference type="InterPro" id="IPR020103">
    <property type="entry name" value="PsdUridine_synth_cat_dom_sf"/>
</dbReference>
<evidence type="ECO:0000313" key="9">
    <source>
        <dbReference type="Proteomes" id="UP000736856"/>
    </source>
</evidence>
<comment type="catalytic activity">
    <reaction evidence="6">
        <text>a uridine in RNA = a pseudouridine in RNA</text>
        <dbReference type="Rhea" id="RHEA:48348"/>
        <dbReference type="Rhea" id="RHEA-COMP:12068"/>
        <dbReference type="Rhea" id="RHEA-COMP:12069"/>
        <dbReference type="ChEBI" id="CHEBI:65314"/>
        <dbReference type="ChEBI" id="CHEBI:65315"/>
    </reaction>
</comment>
<dbReference type="CDD" id="cd02869">
    <property type="entry name" value="PseudoU_synth_RluA_like"/>
    <property type="match status" value="1"/>
</dbReference>
<dbReference type="Proteomes" id="UP000736856">
    <property type="component" value="Unassembled WGS sequence"/>
</dbReference>
<evidence type="ECO:0000256" key="2">
    <source>
        <dbReference type="ARBA" id="ARBA00023235"/>
    </source>
</evidence>